<keyword evidence="3" id="KW-1185">Reference proteome</keyword>
<dbReference type="AlphaFoldDB" id="A0A8S1CEB8"/>
<gene>
    <name evidence="2" type="ORF">CLODIP_2_CD08405</name>
</gene>
<reference evidence="2 3" key="1">
    <citation type="submission" date="2020-04" db="EMBL/GenBank/DDBJ databases">
        <authorList>
            <person name="Alioto T."/>
            <person name="Alioto T."/>
            <person name="Gomez Garrido J."/>
        </authorList>
    </citation>
    <scope>NUCLEOTIDE SEQUENCE [LARGE SCALE GENOMIC DNA]</scope>
</reference>
<sequence>MSTHAPSIFTRGVGDAFSQDYREFRKNASPQKGNRGGIPAESEQRTGNGATKLRALNAQHIQRELKAAALLLRRECLMISPPKILVSAWLPSEEKRIPPIPALSFSSAAAAAA</sequence>
<evidence type="ECO:0000256" key="1">
    <source>
        <dbReference type="SAM" id="MobiDB-lite"/>
    </source>
</evidence>
<proteinExistence type="predicted"/>
<evidence type="ECO:0000313" key="2">
    <source>
        <dbReference type="EMBL" id="CAB3367919.1"/>
    </source>
</evidence>
<evidence type="ECO:0000313" key="3">
    <source>
        <dbReference type="Proteomes" id="UP000494165"/>
    </source>
</evidence>
<accession>A0A8S1CEB8</accession>
<organism evidence="2 3">
    <name type="scientific">Cloeon dipterum</name>
    <dbReference type="NCBI Taxonomy" id="197152"/>
    <lineage>
        <taxon>Eukaryota</taxon>
        <taxon>Metazoa</taxon>
        <taxon>Ecdysozoa</taxon>
        <taxon>Arthropoda</taxon>
        <taxon>Hexapoda</taxon>
        <taxon>Insecta</taxon>
        <taxon>Pterygota</taxon>
        <taxon>Palaeoptera</taxon>
        <taxon>Ephemeroptera</taxon>
        <taxon>Pisciforma</taxon>
        <taxon>Baetidae</taxon>
        <taxon>Cloeon</taxon>
    </lineage>
</organism>
<protein>
    <submittedName>
        <fullName evidence="2">Uncharacterized protein</fullName>
    </submittedName>
</protein>
<dbReference type="EMBL" id="CADEPI010000035">
    <property type="protein sequence ID" value="CAB3367919.1"/>
    <property type="molecule type" value="Genomic_DNA"/>
</dbReference>
<feature type="region of interest" description="Disordered" evidence="1">
    <location>
        <begin position="25"/>
        <end position="51"/>
    </location>
</feature>
<name>A0A8S1CEB8_9INSE</name>
<dbReference type="Proteomes" id="UP000494165">
    <property type="component" value="Unassembled WGS sequence"/>
</dbReference>
<comment type="caution">
    <text evidence="2">The sequence shown here is derived from an EMBL/GenBank/DDBJ whole genome shotgun (WGS) entry which is preliminary data.</text>
</comment>